<protein>
    <recommendedName>
        <fullName evidence="2">Protein kinase domain-containing protein</fullName>
    </recommendedName>
</protein>
<dbReference type="SUPFAM" id="SSF56112">
    <property type="entry name" value="Protein kinase-like (PK-like)"/>
    <property type="match status" value="1"/>
</dbReference>
<dbReference type="InterPro" id="IPR050167">
    <property type="entry name" value="Ser_Thr_protein_kinase"/>
</dbReference>
<reference evidence="3 4" key="1">
    <citation type="submission" date="2015-09" db="EMBL/GenBank/DDBJ databases">
        <authorList>
            <person name="Jackson K.R."/>
            <person name="Lunt B.L."/>
            <person name="Fisher J.N.B."/>
            <person name="Gardner A.V."/>
            <person name="Bailey M.E."/>
            <person name="Deus L.M."/>
            <person name="Earl A.S."/>
            <person name="Gibby P.D."/>
            <person name="Hartmann K.A."/>
            <person name="Liu J.E."/>
            <person name="Manci A.M."/>
            <person name="Nielsen D.A."/>
            <person name="Solomon M.B."/>
            <person name="Breakwell D.P."/>
            <person name="Burnett S.H."/>
            <person name="Grose J.H."/>
        </authorList>
    </citation>
    <scope>NUCLEOTIDE SEQUENCE [LARGE SCALE GENOMIC DNA]</scope>
    <source>
        <strain evidence="3 4">16</strain>
    </source>
</reference>
<feature type="region of interest" description="Disordered" evidence="1">
    <location>
        <begin position="680"/>
        <end position="720"/>
    </location>
</feature>
<dbReference type="Proteomes" id="UP000048984">
    <property type="component" value="Unassembled WGS sequence"/>
</dbReference>
<name>A0A0P6W5J4_9HYPH</name>
<evidence type="ECO:0000259" key="2">
    <source>
        <dbReference type="PROSITE" id="PS50011"/>
    </source>
</evidence>
<evidence type="ECO:0000256" key="1">
    <source>
        <dbReference type="SAM" id="MobiDB-lite"/>
    </source>
</evidence>
<feature type="domain" description="Protein kinase" evidence="2">
    <location>
        <begin position="284"/>
        <end position="647"/>
    </location>
</feature>
<organism evidence="3 4">
    <name type="scientific">Prosthecodimorpha hirschii</name>
    <dbReference type="NCBI Taxonomy" id="665126"/>
    <lineage>
        <taxon>Bacteria</taxon>
        <taxon>Pseudomonadati</taxon>
        <taxon>Pseudomonadota</taxon>
        <taxon>Alphaproteobacteria</taxon>
        <taxon>Hyphomicrobiales</taxon>
        <taxon>Ancalomicrobiaceae</taxon>
        <taxon>Prosthecodimorpha</taxon>
    </lineage>
</organism>
<dbReference type="SMART" id="SM00220">
    <property type="entry name" value="S_TKc"/>
    <property type="match status" value="1"/>
</dbReference>
<comment type="caution">
    <text evidence="3">The sequence shown here is derived from an EMBL/GenBank/DDBJ whole genome shotgun (WGS) entry which is preliminary data.</text>
</comment>
<dbReference type="EMBL" id="LJYW01000001">
    <property type="protein sequence ID" value="KPL52567.1"/>
    <property type="molecule type" value="Genomic_DNA"/>
</dbReference>
<feature type="region of interest" description="Disordered" evidence="1">
    <location>
        <begin position="254"/>
        <end position="277"/>
    </location>
</feature>
<dbReference type="GO" id="GO:0007165">
    <property type="term" value="P:signal transduction"/>
    <property type="evidence" value="ECO:0007669"/>
    <property type="project" value="TreeGrafter"/>
</dbReference>
<proteinExistence type="predicted"/>
<dbReference type="PROSITE" id="PS50011">
    <property type="entry name" value="PROTEIN_KINASE_DOM"/>
    <property type="match status" value="1"/>
</dbReference>
<accession>A0A0P6W5J4</accession>
<evidence type="ECO:0000313" key="4">
    <source>
        <dbReference type="Proteomes" id="UP000048984"/>
    </source>
</evidence>
<dbReference type="InterPro" id="IPR011009">
    <property type="entry name" value="Kinase-like_dom_sf"/>
</dbReference>
<evidence type="ECO:0000313" key="3">
    <source>
        <dbReference type="EMBL" id="KPL52567.1"/>
    </source>
</evidence>
<dbReference type="GO" id="GO:0005737">
    <property type="term" value="C:cytoplasm"/>
    <property type="evidence" value="ECO:0007669"/>
    <property type="project" value="TreeGrafter"/>
</dbReference>
<keyword evidence="4" id="KW-1185">Reference proteome</keyword>
<dbReference type="GO" id="GO:0005524">
    <property type="term" value="F:ATP binding"/>
    <property type="evidence" value="ECO:0007669"/>
    <property type="project" value="InterPro"/>
</dbReference>
<dbReference type="AlphaFoldDB" id="A0A0P6W5J4"/>
<dbReference type="RefSeq" id="WP_054358730.1">
    <property type="nucleotide sequence ID" value="NZ_LJYW01000001.1"/>
</dbReference>
<dbReference type="PANTHER" id="PTHR23257:SF969">
    <property type="entry name" value="INTEGRIN-LINKED PROTEIN KINASE"/>
    <property type="match status" value="1"/>
</dbReference>
<dbReference type="STRING" id="665126.ABB55_10300"/>
<gene>
    <name evidence="3" type="ORF">ABB55_10300</name>
</gene>
<dbReference type="InterPro" id="IPR000719">
    <property type="entry name" value="Prot_kinase_dom"/>
</dbReference>
<feature type="compositionally biased region" description="Pro residues" evidence="1">
    <location>
        <begin position="684"/>
        <end position="714"/>
    </location>
</feature>
<dbReference type="Gene3D" id="1.10.510.10">
    <property type="entry name" value="Transferase(Phosphotransferase) domain 1"/>
    <property type="match status" value="2"/>
</dbReference>
<sequence>MPIVGGNLVVTSQTTLTELQSYLKDHTAQGDKILGKVDKTTGNTILYVGGKTTLGDTISGKAERRKELAKQTFDRLLEEAVKSDMSALGKDARISLMGLAENIGSARESTGKHSMRSAQMERLTTAYINRSTTEHGMAATVHGGPKLSDLGNFGSTIQVAVGHFQQALASGKDLTPYAEALGDALATAWLAGHNTPNERIEFAASNGKGLRNEIRDMMQTLIGGDAGLAFAHNDKVETALAKAFNRAAGQMLPDGEVAGTSTQIRGPGSKMNDLPNIRIGGQEYKPVGYIAEGGFARVFRYAPVSGQGNEIAYKRPEAGSLKGKSDLARMETLDEQTKASGEELLNHLTAQGNGHENVVELLGATRNSDGQLGFAMEILPHGTMLDFAGELAGAVGTGPGKIDKSLADVLRLTLIQDLAEGMAHVQDTNGVIDLDFKSPNAMIGENGIGKVIDLGAARRGNTVTLQDVPLPDNPLWLAPEILKGKSDISDLAKPMGVLKKVEDWTTSVVQGMFPKLKSGKAMSIGGNILAPDTVREGSRVKGQQSALQVNGAVNVWALGMVAADLFAGDMWGSQYRFMSDAQDAIVDFGKNPNNVAIAPKLPDGSLPPTALRESTGNPTVDGFLNQMLAPVPGNRPTLTQVTNHQIFQGRGIGGQEARDLIVALKSGDPTRIDLAKANLDRVVNPPPPNRMPPQTPPRPLPQPPTTVQMPPLPDVPDGTG</sequence>
<reference evidence="3 4" key="2">
    <citation type="submission" date="2015-10" db="EMBL/GenBank/DDBJ databases">
        <title>Draft Genome Sequence of Prosthecomicrobium hirschii ATCC 27832.</title>
        <authorList>
            <person name="Daniel J."/>
            <person name="Givan S.A."/>
            <person name="Brun Y.V."/>
            <person name="Brown P.J."/>
        </authorList>
    </citation>
    <scope>NUCLEOTIDE SEQUENCE [LARGE SCALE GENOMIC DNA]</scope>
    <source>
        <strain evidence="3 4">16</strain>
    </source>
</reference>
<dbReference type="GO" id="GO:0004672">
    <property type="term" value="F:protein kinase activity"/>
    <property type="evidence" value="ECO:0007669"/>
    <property type="project" value="InterPro"/>
</dbReference>
<dbReference type="PANTHER" id="PTHR23257">
    <property type="entry name" value="SERINE-THREONINE PROTEIN KINASE"/>
    <property type="match status" value="1"/>
</dbReference>